<dbReference type="PROSITE" id="PS50297">
    <property type="entry name" value="ANK_REP_REGION"/>
    <property type="match status" value="1"/>
</dbReference>
<dbReference type="RefSeq" id="WP_305024968.1">
    <property type="nucleotide sequence ID" value="NZ_JAUQTB010000009.1"/>
</dbReference>
<dbReference type="PANTHER" id="PTHR24123:SF33">
    <property type="entry name" value="PROTEIN HOS4"/>
    <property type="match status" value="1"/>
</dbReference>
<feature type="repeat" description="ANK" evidence="3">
    <location>
        <begin position="48"/>
        <end position="80"/>
    </location>
</feature>
<evidence type="ECO:0000256" key="3">
    <source>
        <dbReference type="PROSITE-ProRule" id="PRU00023"/>
    </source>
</evidence>
<dbReference type="PANTHER" id="PTHR24123">
    <property type="entry name" value="ANKYRIN REPEAT-CONTAINING"/>
    <property type="match status" value="1"/>
</dbReference>
<keyword evidence="1" id="KW-0677">Repeat</keyword>
<accession>A0ABT9CEQ1</accession>
<organism evidence="4 5">
    <name type="scientific">Paenibacillus lacisoli</name>
    <dbReference type="NCBI Taxonomy" id="3064525"/>
    <lineage>
        <taxon>Bacteria</taxon>
        <taxon>Bacillati</taxon>
        <taxon>Bacillota</taxon>
        <taxon>Bacilli</taxon>
        <taxon>Bacillales</taxon>
        <taxon>Paenibacillaceae</taxon>
        <taxon>Paenibacillus</taxon>
    </lineage>
</organism>
<feature type="repeat" description="ANK" evidence="3">
    <location>
        <begin position="178"/>
        <end position="210"/>
    </location>
</feature>
<evidence type="ECO:0000313" key="5">
    <source>
        <dbReference type="Proteomes" id="UP001240171"/>
    </source>
</evidence>
<keyword evidence="2 3" id="KW-0040">ANK repeat</keyword>
<dbReference type="EMBL" id="JAUQTB010000009">
    <property type="protein sequence ID" value="MDO7907754.1"/>
    <property type="molecule type" value="Genomic_DNA"/>
</dbReference>
<dbReference type="PROSITE" id="PS50088">
    <property type="entry name" value="ANK_REPEAT"/>
    <property type="match status" value="2"/>
</dbReference>
<name>A0ABT9CEQ1_9BACL</name>
<reference evidence="4 5" key="1">
    <citation type="submission" date="2023-07" db="EMBL/GenBank/DDBJ databases">
        <title>Paenibacillus sp. JX-17 nov. isolated from soil.</title>
        <authorList>
            <person name="Wan Y."/>
            <person name="Liu B."/>
        </authorList>
    </citation>
    <scope>NUCLEOTIDE SEQUENCE [LARGE SCALE GENOMIC DNA]</scope>
    <source>
        <strain evidence="4 5">JX-17</strain>
    </source>
</reference>
<dbReference type="InterPro" id="IPR036770">
    <property type="entry name" value="Ankyrin_rpt-contain_sf"/>
</dbReference>
<gene>
    <name evidence="4" type="ORF">Q5741_15185</name>
</gene>
<dbReference type="InterPro" id="IPR051165">
    <property type="entry name" value="Multifunctional_ANK_Repeat"/>
</dbReference>
<sequence>MYKLKDKGSFATLPDPALHIYEGNKQALEQALEKGWNIQEPLILSKHIQLSPLDIALILDRQEIIQMLVEHGAELNHPESPAFLKAVRYGSEATVRYIYEKGARIDLINRVGSSAYQEAYYGKTGHIPLIQELGLDIRKYGGKTLRTAVSDHQLSVVDFFLTQGVDINFSEPDMVYPYGATPLTVAARNNDMAMVRYLVERGADVTATEKDGDRAYTIAVVNKNTEMTDYLKGLEPAEYHDRSNKLYALRSYKLPRAMVDFLSGEERRLELPDNEYDIRYIEFFSLTDTIEMKAGRKKLLRLSAEVDNYSDILIVWHPGSNMVGWYDEEHLEYAPLAKYADFMADPVRYLMSIF</sequence>
<evidence type="ECO:0000256" key="2">
    <source>
        <dbReference type="ARBA" id="ARBA00023043"/>
    </source>
</evidence>
<dbReference type="Proteomes" id="UP001240171">
    <property type="component" value="Unassembled WGS sequence"/>
</dbReference>
<dbReference type="SMART" id="SM00248">
    <property type="entry name" value="ANK"/>
    <property type="match status" value="4"/>
</dbReference>
<comment type="caution">
    <text evidence="4">The sequence shown here is derived from an EMBL/GenBank/DDBJ whole genome shotgun (WGS) entry which is preliminary data.</text>
</comment>
<keyword evidence="5" id="KW-1185">Reference proteome</keyword>
<protein>
    <submittedName>
        <fullName evidence="4">Ankyrin repeat domain-containing protein</fullName>
    </submittedName>
</protein>
<dbReference type="SUPFAM" id="SSF48403">
    <property type="entry name" value="Ankyrin repeat"/>
    <property type="match status" value="1"/>
</dbReference>
<evidence type="ECO:0000256" key="1">
    <source>
        <dbReference type="ARBA" id="ARBA00022737"/>
    </source>
</evidence>
<dbReference type="InterPro" id="IPR002110">
    <property type="entry name" value="Ankyrin_rpt"/>
</dbReference>
<dbReference type="Pfam" id="PF12796">
    <property type="entry name" value="Ank_2"/>
    <property type="match status" value="1"/>
</dbReference>
<dbReference type="Gene3D" id="1.25.40.20">
    <property type="entry name" value="Ankyrin repeat-containing domain"/>
    <property type="match status" value="1"/>
</dbReference>
<proteinExistence type="predicted"/>
<evidence type="ECO:0000313" key="4">
    <source>
        <dbReference type="EMBL" id="MDO7907754.1"/>
    </source>
</evidence>